<comment type="similarity">
    <text evidence="1">Belongs to the UPF0161 family.</text>
</comment>
<gene>
    <name evidence="2" type="primary">yidD</name>
    <name evidence="2" type="ORF">EKG39_20325</name>
</gene>
<reference evidence="2 3" key="1">
    <citation type="submission" date="2018-12" db="EMBL/GenBank/DDBJ databases">
        <authorList>
            <person name="Yu L."/>
        </authorList>
    </citation>
    <scope>NUCLEOTIDE SEQUENCE [LARGE SCALE GENOMIC DNA]</scope>
    <source>
        <strain evidence="2 3">HAW-EB5</strain>
    </source>
</reference>
<organism evidence="2 3">
    <name type="scientific">Shewanella atlantica</name>
    <dbReference type="NCBI Taxonomy" id="271099"/>
    <lineage>
        <taxon>Bacteria</taxon>
        <taxon>Pseudomonadati</taxon>
        <taxon>Pseudomonadota</taxon>
        <taxon>Gammaproteobacteria</taxon>
        <taxon>Alteromonadales</taxon>
        <taxon>Shewanellaceae</taxon>
        <taxon>Shewanella</taxon>
    </lineage>
</organism>
<proteinExistence type="inferred from homology"/>
<dbReference type="PANTHER" id="PTHR33383">
    <property type="entry name" value="MEMBRANE PROTEIN INSERTION EFFICIENCY FACTOR-RELATED"/>
    <property type="match status" value="1"/>
</dbReference>
<dbReference type="PANTHER" id="PTHR33383:SF1">
    <property type="entry name" value="MEMBRANE PROTEIN INSERTION EFFICIENCY FACTOR-RELATED"/>
    <property type="match status" value="1"/>
</dbReference>
<sequence>MAKTQSPLQWLATTLIRGYQVFISPFLGANKCRFHPTCSTYAIEAIRLHGFAKGSWLAARRILKCHPLHPGGIDPVPQKKHRCNK</sequence>
<keyword evidence="1" id="KW-1003">Cell membrane</keyword>
<dbReference type="Pfam" id="PF01809">
    <property type="entry name" value="YidD"/>
    <property type="match status" value="1"/>
</dbReference>
<dbReference type="NCBIfam" id="TIGR00278">
    <property type="entry name" value="membrane protein insertion efficiency factor YidD"/>
    <property type="match status" value="1"/>
</dbReference>
<keyword evidence="3" id="KW-1185">Reference proteome</keyword>
<name>A0A3S0IML0_9GAMM</name>
<accession>A0A3S0IML0</accession>
<dbReference type="RefSeq" id="WP_126507837.1">
    <property type="nucleotide sequence ID" value="NZ_RXNV01000016.1"/>
</dbReference>
<dbReference type="AlphaFoldDB" id="A0A3S0IML0"/>
<comment type="subcellular location">
    <subcellularLocation>
        <location evidence="1">Cell membrane</location>
        <topology evidence="1">Peripheral membrane protein</topology>
        <orientation evidence="1">Cytoplasmic side</orientation>
    </subcellularLocation>
</comment>
<protein>
    <recommendedName>
        <fullName evidence="1">Putative membrane protein insertion efficiency factor</fullName>
    </recommendedName>
</protein>
<dbReference type="GO" id="GO:0005886">
    <property type="term" value="C:plasma membrane"/>
    <property type="evidence" value="ECO:0007669"/>
    <property type="project" value="UniProtKB-SubCell"/>
</dbReference>
<comment type="function">
    <text evidence="1">Could be involved in insertion of integral membrane proteins into the membrane.</text>
</comment>
<dbReference type="InterPro" id="IPR002696">
    <property type="entry name" value="Membr_insert_effic_factor_YidD"/>
</dbReference>
<dbReference type="OrthoDB" id="9801753at2"/>
<evidence type="ECO:0000313" key="2">
    <source>
        <dbReference type="EMBL" id="RTR27435.1"/>
    </source>
</evidence>
<dbReference type="SMART" id="SM01234">
    <property type="entry name" value="Haemolytic"/>
    <property type="match status" value="1"/>
</dbReference>
<comment type="caution">
    <text evidence="2">The sequence shown here is derived from an EMBL/GenBank/DDBJ whole genome shotgun (WGS) entry which is preliminary data.</text>
</comment>
<evidence type="ECO:0000313" key="3">
    <source>
        <dbReference type="Proteomes" id="UP000282060"/>
    </source>
</evidence>
<dbReference type="Proteomes" id="UP000282060">
    <property type="component" value="Unassembled WGS sequence"/>
</dbReference>
<dbReference type="HAMAP" id="MF_00386">
    <property type="entry name" value="UPF0161_YidD"/>
    <property type="match status" value="1"/>
</dbReference>
<keyword evidence="1" id="KW-0472">Membrane</keyword>
<evidence type="ECO:0000256" key="1">
    <source>
        <dbReference type="HAMAP-Rule" id="MF_00386"/>
    </source>
</evidence>
<dbReference type="EMBL" id="RXNV01000016">
    <property type="protein sequence ID" value="RTR27435.1"/>
    <property type="molecule type" value="Genomic_DNA"/>
</dbReference>